<dbReference type="AlphaFoldDB" id="A0A9W6VNX1"/>
<proteinExistence type="predicted"/>
<sequence>MPSLHEPPLFGALRGSGRVLAAGAGGGFDVYAGLPLAFALMGLGKSVHLANLSFSALDLIDADDWCEPNLAAITPVTRGHDRYFLERTLARRLEAQGMDSTVYAFPRTVYARCGRRTGNWCEGWTSTPSCWSTAAPTF</sequence>
<comment type="caution">
    <text evidence="1">The sequence shown here is derived from an EMBL/GenBank/DDBJ whole genome shotgun (WGS) entry which is preliminary data.</text>
</comment>
<organism evidence="1 2">
    <name type="scientific">Actinoallomurus iriomotensis</name>
    <dbReference type="NCBI Taxonomy" id="478107"/>
    <lineage>
        <taxon>Bacteria</taxon>
        <taxon>Bacillati</taxon>
        <taxon>Actinomycetota</taxon>
        <taxon>Actinomycetes</taxon>
        <taxon>Streptosporangiales</taxon>
        <taxon>Thermomonosporaceae</taxon>
        <taxon>Actinoallomurus</taxon>
    </lineage>
</organism>
<name>A0A9W6VNX1_9ACTN</name>
<gene>
    <name evidence="1" type="ORF">Airi01_024660</name>
</gene>
<evidence type="ECO:0000313" key="2">
    <source>
        <dbReference type="Proteomes" id="UP001165135"/>
    </source>
</evidence>
<dbReference type="RefSeq" id="WP_285619911.1">
    <property type="nucleotide sequence ID" value="NZ_BSTJ01000002.1"/>
</dbReference>
<dbReference type="EMBL" id="BSTJ01000002">
    <property type="protein sequence ID" value="GLY74199.1"/>
    <property type="molecule type" value="Genomic_DNA"/>
</dbReference>
<evidence type="ECO:0000313" key="1">
    <source>
        <dbReference type="EMBL" id="GLY74199.1"/>
    </source>
</evidence>
<dbReference type="Proteomes" id="UP001165135">
    <property type="component" value="Unassembled WGS sequence"/>
</dbReference>
<reference evidence="1" key="1">
    <citation type="submission" date="2023-03" db="EMBL/GenBank/DDBJ databases">
        <title>Actinoallomurus iriomotensis NBRC 103681.</title>
        <authorList>
            <person name="Ichikawa N."/>
            <person name="Sato H."/>
            <person name="Tonouchi N."/>
        </authorList>
    </citation>
    <scope>NUCLEOTIDE SEQUENCE</scope>
    <source>
        <strain evidence="1">NBRC 103681</strain>
    </source>
</reference>
<evidence type="ECO:0008006" key="3">
    <source>
        <dbReference type="Google" id="ProtNLM"/>
    </source>
</evidence>
<protein>
    <recommendedName>
        <fullName evidence="3">DUF1152 domain-containing protein</fullName>
    </recommendedName>
</protein>
<accession>A0A9W6VNX1</accession>